<proteinExistence type="predicted"/>
<dbReference type="EMBL" id="VFWZ01000002">
    <property type="protein sequence ID" value="TPN86706.1"/>
    <property type="molecule type" value="Genomic_DNA"/>
</dbReference>
<dbReference type="Proteomes" id="UP000315540">
    <property type="component" value="Unassembled WGS sequence"/>
</dbReference>
<gene>
    <name evidence="2" type="ORF">FHK87_03655</name>
</gene>
<evidence type="ECO:0000259" key="1">
    <source>
        <dbReference type="Pfam" id="PF12867"/>
    </source>
</evidence>
<name>A0A504J786_9FLAO</name>
<keyword evidence="3" id="KW-1185">Reference proteome</keyword>
<dbReference type="AlphaFoldDB" id="A0A504J786"/>
<reference evidence="2 3" key="1">
    <citation type="submission" date="2019-06" db="EMBL/GenBank/DDBJ databases">
        <authorList>
            <person name="Meng X."/>
        </authorList>
    </citation>
    <scope>NUCLEOTIDE SEQUENCE [LARGE SCALE GENOMIC DNA]</scope>
    <source>
        <strain evidence="2 3">M625</strain>
    </source>
</reference>
<dbReference type="Gene3D" id="1.20.120.450">
    <property type="entry name" value="dinb family like domain"/>
    <property type="match status" value="1"/>
</dbReference>
<feature type="domain" description="DinB-like" evidence="1">
    <location>
        <begin position="23"/>
        <end position="143"/>
    </location>
</feature>
<dbReference type="InterPro" id="IPR024775">
    <property type="entry name" value="DinB-like"/>
</dbReference>
<dbReference type="SUPFAM" id="SSF109854">
    <property type="entry name" value="DinB/YfiT-like putative metalloenzymes"/>
    <property type="match status" value="1"/>
</dbReference>
<accession>A0A504J786</accession>
<dbReference type="OrthoDB" id="9814103at2"/>
<dbReference type="InterPro" id="IPR034660">
    <property type="entry name" value="DinB/YfiT-like"/>
</dbReference>
<dbReference type="RefSeq" id="WP_140589925.1">
    <property type="nucleotide sequence ID" value="NZ_VFWZ01000002.1"/>
</dbReference>
<sequence>MKSTTQIAKHLRDVHFGGNWCISNLKDTLEGVSWDQATKQIQSLNTIAALVYHTGYYIKAVAGVLEGKPLEAKDKYSFDHPPVQSPQDWEALLQETWDYTEKLAELIEKFPEEKLWDDFVDKKYGNYYRNFLGLIEHTHYHLGQIVLIKKLLVEHTD</sequence>
<comment type="caution">
    <text evidence="2">The sequence shown here is derived from an EMBL/GenBank/DDBJ whole genome shotgun (WGS) entry which is preliminary data.</text>
</comment>
<protein>
    <submittedName>
        <fullName evidence="2">DinB family protein</fullName>
    </submittedName>
</protein>
<evidence type="ECO:0000313" key="3">
    <source>
        <dbReference type="Proteomes" id="UP000315540"/>
    </source>
</evidence>
<organism evidence="2 3">
    <name type="scientific">Aquimarina algicola</name>
    <dbReference type="NCBI Taxonomy" id="2589995"/>
    <lineage>
        <taxon>Bacteria</taxon>
        <taxon>Pseudomonadati</taxon>
        <taxon>Bacteroidota</taxon>
        <taxon>Flavobacteriia</taxon>
        <taxon>Flavobacteriales</taxon>
        <taxon>Flavobacteriaceae</taxon>
        <taxon>Aquimarina</taxon>
    </lineage>
</organism>
<evidence type="ECO:0000313" key="2">
    <source>
        <dbReference type="EMBL" id="TPN86706.1"/>
    </source>
</evidence>
<dbReference type="Pfam" id="PF12867">
    <property type="entry name" value="DinB_2"/>
    <property type="match status" value="1"/>
</dbReference>